<gene>
    <name evidence="1" type="ORF">O181_058568</name>
</gene>
<evidence type="ECO:0000313" key="2">
    <source>
        <dbReference type="Proteomes" id="UP000765509"/>
    </source>
</evidence>
<reference evidence="1" key="1">
    <citation type="submission" date="2021-03" db="EMBL/GenBank/DDBJ databases">
        <title>Draft genome sequence of rust myrtle Austropuccinia psidii MF-1, a brazilian biotype.</title>
        <authorList>
            <person name="Quecine M.C."/>
            <person name="Pachon D.M.R."/>
            <person name="Bonatelli M.L."/>
            <person name="Correr F.H."/>
            <person name="Franceschini L.M."/>
            <person name="Leite T.F."/>
            <person name="Margarido G.R.A."/>
            <person name="Almeida C.A."/>
            <person name="Ferrarezi J.A."/>
            <person name="Labate C.A."/>
        </authorList>
    </citation>
    <scope>NUCLEOTIDE SEQUENCE</scope>
    <source>
        <strain evidence="1">MF-1</strain>
    </source>
</reference>
<comment type="caution">
    <text evidence="1">The sequence shown here is derived from an EMBL/GenBank/DDBJ whole genome shotgun (WGS) entry which is preliminary data.</text>
</comment>
<evidence type="ECO:0000313" key="1">
    <source>
        <dbReference type="EMBL" id="MBW0518853.1"/>
    </source>
</evidence>
<sequence>MVYFRKLSKNYSHASIHLPIEKEPQTRGLEGYRSSSSAHPLLKDLFQLSMESKRLKLESHWEKLGESFRKTYLKEIPFKDPMEITKGCNLNRKFGLIEERESRIRKN</sequence>
<dbReference type="AlphaFoldDB" id="A0A9Q3EDA5"/>
<keyword evidence="2" id="KW-1185">Reference proteome</keyword>
<name>A0A9Q3EDA5_9BASI</name>
<organism evidence="1 2">
    <name type="scientific">Austropuccinia psidii MF-1</name>
    <dbReference type="NCBI Taxonomy" id="1389203"/>
    <lineage>
        <taxon>Eukaryota</taxon>
        <taxon>Fungi</taxon>
        <taxon>Dikarya</taxon>
        <taxon>Basidiomycota</taxon>
        <taxon>Pucciniomycotina</taxon>
        <taxon>Pucciniomycetes</taxon>
        <taxon>Pucciniales</taxon>
        <taxon>Sphaerophragmiaceae</taxon>
        <taxon>Austropuccinia</taxon>
    </lineage>
</organism>
<dbReference type="EMBL" id="AVOT02026920">
    <property type="protein sequence ID" value="MBW0518853.1"/>
    <property type="molecule type" value="Genomic_DNA"/>
</dbReference>
<dbReference type="Proteomes" id="UP000765509">
    <property type="component" value="Unassembled WGS sequence"/>
</dbReference>
<protein>
    <submittedName>
        <fullName evidence="1">Uncharacterized protein</fullName>
    </submittedName>
</protein>
<accession>A0A9Q3EDA5</accession>
<proteinExistence type="predicted"/>